<sequence>MLIKGKGDILMWGQSIFKISLVRASQAQFAGTDEQVQGEQYRQLGQFPALLIVFNAFQQLRQTLPAADSGNNISLTKRLR</sequence>
<dbReference type="KEGG" id="lbq:CKQ53_11415"/>
<name>A0AAD0WL96_9GAMM</name>
<keyword evidence="2" id="KW-1185">Reference proteome</keyword>
<reference evidence="1 2" key="1">
    <citation type="submission" date="2017-08" db="EMBL/GenBank/DDBJ databases">
        <title>Comparative genomics of bacteria isolated from necrotic lesions of AOD affected trees.</title>
        <authorList>
            <person name="Doonan J."/>
            <person name="Denman S."/>
            <person name="McDonald J.E."/>
        </authorList>
    </citation>
    <scope>NUCLEOTIDE SEQUENCE [LARGE SCALE GENOMIC DNA]</scope>
    <source>
        <strain evidence="1 2">477</strain>
    </source>
</reference>
<evidence type="ECO:0000313" key="1">
    <source>
        <dbReference type="EMBL" id="AXW87530.1"/>
    </source>
</evidence>
<dbReference type="AlphaFoldDB" id="A0AAD0WL96"/>
<gene>
    <name evidence="1" type="ORF">CKQ53_11415</name>
</gene>
<dbReference type="Proteomes" id="UP000263881">
    <property type="component" value="Chromosome"/>
</dbReference>
<proteinExistence type="predicted"/>
<accession>A0AAD0WL96</accession>
<protein>
    <submittedName>
        <fullName evidence="1">Uncharacterized protein</fullName>
    </submittedName>
</protein>
<evidence type="ECO:0000313" key="2">
    <source>
        <dbReference type="Proteomes" id="UP000263881"/>
    </source>
</evidence>
<dbReference type="EMBL" id="CP023009">
    <property type="protein sequence ID" value="AXW87530.1"/>
    <property type="molecule type" value="Genomic_DNA"/>
</dbReference>
<organism evidence="1 2">
    <name type="scientific">Lonsdalea britannica</name>
    <dbReference type="NCBI Taxonomy" id="1082704"/>
    <lineage>
        <taxon>Bacteria</taxon>
        <taxon>Pseudomonadati</taxon>
        <taxon>Pseudomonadota</taxon>
        <taxon>Gammaproteobacteria</taxon>
        <taxon>Enterobacterales</taxon>
        <taxon>Pectobacteriaceae</taxon>
        <taxon>Lonsdalea</taxon>
    </lineage>
</organism>